<protein>
    <submittedName>
        <fullName evidence="1">Uncharacterized protein</fullName>
    </submittedName>
</protein>
<accession>A0AAD4R9W8</accession>
<reference evidence="1" key="1">
    <citation type="submission" date="2022-01" db="EMBL/GenBank/DDBJ databases">
        <title>Genome Sequence Resource for Two Populations of Ditylenchus destructor, the Migratory Endoparasitic Phytonematode.</title>
        <authorList>
            <person name="Zhang H."/>
            <person name="Lin R."/>
            <person name="Xie B."/>
        </authorList>
    </citation>
    <scope>NUCLEOTIDE SEQUENCE</scope>
    <source>
        <strain evidence="1">BazhouSP</strain>
    </source>
</reference>
<dbReference type="AlphaFoldDB" id="A0AAD4R9W8"/>
<dbReference type="EMBL" id="JAKKPZ010000002">
    <property type="protein sequence ID" value="KAI1726585.1"/>
    <property type="molecule type" value="Genomic_DNA"/>
</dbReference>
<organism evidence="1 2">
    <name type="scientific">Ditylenchus destructor</name>
    <dbReference type="NCBI Taxonomy" id="166010"/>
    <lineage>
        <taxon>Eukaryota</taxon>
        <taxon>Metazoa</taxon>
        <taxon>Ecdysozoa</taxon>
        <taxon>Nematoda</taxon>
        <taxon>Chromadorea</taxon>
        <taxon>Rhabditida</taxon>
        <taxon>Tylenchina</taxon>
        <taxon>Tylenchomorpha</taxon>
        <taxon>Sphaerularioidea</taxon>
        <taxon>Anguinidae</taxon>
        <taxon>Anguininae</taxon>
        <taxon>Ditylenchus</taxon>
    </lineage>
</organism>
<sequence>MELVHSREGLVPADFNPANNDDLKISLMDLLTAAAAAGNEVGDNWCCGSKSAGGRPRDSSRALSHSSLIRFLFYYFAVVDSGGGGSSLPSVDELWFIGWLVRRQRLFREKYPPSAFLVPRICGGLPPQPSILISLTCPKPSRFMTSPLSTRECEGMRWSGAVLWLPG</sequence>
<evidence type="ECO:0000313" key="1">
    <source>
        <dbReference type="EMBL" id="KAI1726585.1"/>
    </source>
</evidence>
<name>A0AAD4R9W8_9BILA</name>
<proteinExistence type="predicted"/>
<evidence type="ECO:0000313" key="2">
    <source>
        <dbReference type="Proteomes" id="UP001201812"/>
    </source>
</evidence>
<comment type="caution">
    <text evidence="1">The sequence shown here is derived from an EMBL/GenBank/DDBJ whole genome shotgun (WGS) entry which is preliminary data.</text>
</comment>
<dbReference type="Proteomes" id="UP001201812">
    <property type="component" value="Unassembled WGS sequence"/>
</dbReference>
<gene>
    <name evidence="1" type="ORF">DdX_03307</name>
</gene>
<keyword evidence="2" id="KW-1185">Reference proteome</keyword>